<comment type="caution">
    <text evidence="4">The sequence shown here is derived from an EMBL/GenBank/DDBJ whole genome shotgun (WGS) entry which is preliminary data.</text>
</comment>
<feature type="region of interest" description="Disordered" evidence="1">
    <location>
        <begin position="66"/>
        <end position="96"/>
    </location>
</feature>
<accession>A0ABS9ZTB1</accession>
<evidence type="ECO:0000259" key="3">
    <source>
        <dbReference type="PROSITE" id="PS51781"/>
    </source>
</evidence>
<evidence type="ECO:0000313" key="5">
    <source>
        <dbReference type="Proteomes" id="UP001165460"/>
    </source>
</evidence>
<evidence type="ECO:0000256" key="1">
    <source>
        <dbReference type="SAM" id="MobiDB-lite"/>
    </source>
</evidence>
<proteinExistence type="predicted"/>
<name>A0ABS9ZTB1_9SPHI</name>
<evidence type="ECO:0000256" key="2">
    <source>
        <dbReference type="SAM" id="SignalP"/>
    </source>
</evidence>
<gene>
    <name evidence="4" type="ORF">MMF97_03880</name>
</gene>
<dbReference type="Gene3D" id="2.30.30.40">
    <property type="entry name" value="SH3 Domains"/>
    <property type="match status" value="1"/>
</dbReference>
<protein>
    <recommendedName>
        <fullName evidence="3">SH3b domain-containing protein</fullName>
    </recommendedName>
</protein>
<feature type="compositionally biased region" description="Low complexity" evidence="1">
    <location>
        <begin position="66"/>
        <end position="77"/>
    </location>
</feature>
<dbReference type="EMBL" id="JALGBH010000001">
    <property type="protein sequence ID" value="MCJ0741840.1"/>
    <property type="molecule type" value="Genomic_DNA"/>
</dbReference>
<dbReference type="Proteomes" id="UP001165460">
    <property type="component" value="Unassembled WGS sequence"/>
</dbReference>
<reference evidence="4" key="1">
    <citation type="submission" date="2022-03" db="EMBL/GenBank/DDBJ databases">
        <authorList>
            <person name="Woo C.Y."/>
        </authorList>
    </citation>
    <scope>NUCLEOTIDE SEQUENCE</scope>
    <source>
        <strain evidence="4">CYS-01</strain>
    </source>
</reference>
<feature type="signal peptide" evidence="2">
    <location>
        <begin position="1"/>
        <end position="19"/>
    </location>
</feature>
<keyword evidence="2" id="KW-0732">Signal</keyword>
<dbReference type="PROSITE" id="PS51781">
    <property type="entry name" value="SH3B"/>
    <property type="match status" value="1"/>
</dbReference>
<evidence type="ECO:0000313" key="4">
    <source>
        <dbReference type="EMBL" id="MCJ0741840.1"/>
    </source>
</evidence>
<dbReference type="RefSeq" id="WP_243359364.1">
    <property type="nucleotide sequence ID" value="NZ_JALGBH010000001.1"/>
</dbReference>
<feature type="domain" description="SH3b" evidence="3">
    <location>
        <begin position="98"/>
        <end position="161"/>
    </location>
</feature>
<feature type="chain" id="PRO_5046034163" description="SH3b domain-containing protein" evidence="2">
    <location>
        <begin position="20"/>
        <end position="161"/>
    </location>
</feature>
<dbReference type="InterPro" id="IPR003646">
    <property type="entry name" value="SH3-like_bac-type"/>
</dbReference>
<sequence>MKYFLSVIGIALLPLYNYAQNVASSKLKEEALGRCTGSAYCSACRNCSRCAHCSSGGTCGVCAPSSTSTSDYYSTKTANPKSKKPSKIASNKSLASPAGNKNIEVVIEELSLRSGPGNSYPLIEKLKRKQKLMLISKKDQWVKVKVVSSGNIGFCNIAHVR</sequence>
<keyword evidence="5" id="KW-1185">Reference proteome</keyword>
<organism evidence="4 5">
    <name type="scientific">Pedobacter montanisoli</name>
    <dbReference type="NCBI Taxonomy" id="2923277"/>
    <lineage>
        <taxon>Bacteria</taxon>
        <taxon>Pseudomonadati</taxon>
        <taxon>Bacteroidota</taxon>
        <taxon>Sphingobacteriia</taxon>
        <taxon>Sphingobacteriales</taxon>
        <taxon>Sphingobacteriaceae</taxon>
        <taxon>Pedobacter</taxon>
    </lineage>
</organism>